<dbReference type="Gene3D" id="3.40.50.2000">
    <property type="entry name" value="Glycogen Phosphorylase B"/>
    <property type="match status" value="2"/>
</dbReference>
<protein>
    <submittedName>
        <fullName evidence="5">Glycosyltransferase</fullName>
        <ecNumber evidence="5">2.4.-.-</ecNumber>
    </submittedName>
</protein>
<dbReference type="PANTHER" id="PTHR45947:SF3">
    <property type="entry name" value="SULFOQUINOVOSYL TRANSFERASE SQD2"/>
    <property type="match status" value="1"/>
</dbReference>
<evidence type="ECO:0000259" key="4">
    <source>
        <dbReference type="Pfam" id="PF13579"/>
    </source>
</evidence>
<evidence type="ECO:0000256" key="3">
    <source>
        <dbReference type="SAM" id="MobiDB-lite"/>
    </source>
</evidence>
<dbReference type="Pfam" id="PF13579">
    <property type="entry name" value="Glyco_trans_4_4"/>
    <property type="match status" value="1"/>
</dbReference>
<keyword evidence="6" id="KW-1185">Reference proteome</keyword>
<reference evidence="5 6" key="1">
    <citation type="submission" date="2022-03" db="EMBL/GenBank/DDBJ databases">
        <title>Pseudonocardia alaer sp. nov., a novel actinomycete isolated from reed forest soil.</title>
        <authorList>
            <person name="Wang L."/>
        </authorList>
    </citation>
    <scope>NUCLEOTIDE SEQUENCE [LARGE SCALE GENOMIC DNA]</scope>
    <source>
        <strain evidence="5 6">Y-16303</strain>
    </source>
</reference>
<evidence type="ECO:0000313" key="5">
    <source>
        <dbReference type="EMBL" id="MCH6164065.1"/>
    </source>
</evidence>
<evidence type="ECO:0000256" key="1">
    <source>
        <dbReference type="ARBA" id="ARBA00022676"/>
    </source>
</evidence>
<dbReference type="EMBL" id="JAKXMK010000001">
    <property type="protein sequence ID" value="MCH6164065.1"/>
    <property type="molecule type" value="Genomic_DNA"/>
</dbReference>
<proteinExistence type="predicted"/>
<feature type="region of interest" description="Disordered" evidence="3">
    <location>
        <begin position="451"/>
        <end position="472"/>
    </location>
</feature>
<dbReference type="Pfam" id="PF13692">
    <property type="entry name" value="Glyco_trans_1_4"/>
    <property type="match status" value="1"/>
</dbReference>
<dbReference type="RefSeq" id="WP_241034102.1">
    <property type="nucleotide sequence ID" value="NZ_BAAAJF010000034.1"/>
</dbReference>
<keyword evidence="2 5" id="KW-0808">Transferase</keyword>
<dbReference type="InterPro" id="IPR050194">
    <property type="entry name" value="Glycosyltransferase_grp1"/>
</dbReference>
<dbReference type="PANTHER" id="PTHR45947">
    <property type="entry name" value="SULFOQUINOVOSYL TRANSFERASE SQD2"/>
    <property type="match status" value="1"/>
</dbReference>
<dbReference type="SUPFAM" id="SSF53756">
    <property type="entry name" value="UDP-Glycosyltransferase/glycogen phosphorylase"/>
    <property type="match status" value="1"/>
</dbReference>
<feature type="domain" description="Glycosyltransferase subfamily 4-like N-terminal" evidence="4">
    <location>
        <begin position="28"/>
        <end position="127"/>
    </location>
</feature>
<organism evidence="5 6">
    <name type="scientific">Pseudonocardia alaniniphila</name>
    <dbReference type="NCBI Taxonomy" id="75291"/>
    <lineage>
        <taxon>Bacteria</taxon>
        <taxon>Bacillati</taxon>
        <taxon>Actinomycetota</taxon>
        <taxon>Actinomycetes</taxon>
        <taxon>Pseudonocardiales</taxon>
        <taxon>Pseudonocardiaceae</taxon>
        <taxon>Pseudonocardia</taxon>
    </lineage>
</organism>
<evidence type="ECO:0000256" key="2">
    <source>
        <dbReference type="ARBA" id="ARBA00022679"/>
    </source>
</evidence>
<comment type="caution">
    <text evidence="5">The sequence shown here is derived from an EMBL/GenBank/DDBJ whole genome shotgun (WGS) entry which is preliminary data.</text>
</comment>
<name>A0ABS9T6F1_9PSEU</name>
<dbReference type="EC" id="2.4.-.-" evidence="5"/>
<sequence length="472" mass="51800">MNPTTSVNSEQVARPLRILVAVHQLDLGGSQMNAVDLACGAADRGHDVLVAGPDGALVDVLRDRGVRHMHVQLDTMERAAASYRRLSELTRMFRPDILHAYELTPSLLTFFGPHRSEGIPMTMTINSMSVPDFMPGTVPLQVCNPVIAAAVRQRSGAVGVLEIPTDCVGQTPDFPGDDFRAEIGVEDDELLVVVVSRFARVLKQEGLETAIRAAGRVAPRHRMRLVLVGDGPAMPDLRALADQTNTRFGREVVVLTGQRPDPRSAYAASDVMLGMGGSLLRAMAFGKPCVVQGEHGFFRILDEESSREFRWRGFYGIGDGGTGEDTLVEQLDQLLGDEALRKENGDFALALVRQFYSLEHATQVQLDWYDKVLAEYQPPSLAEVARTASAVGTWVAERAVNRRRGTAQEDYFNSAERIRPGFISGVPEWFDPEPVRLVSGDASPIPHVRAASRMRGRPSRLPVAPRTHRPNP</sequence>
<gene>
    <name evidence="5" type="ORF">MMF94_00095</name>
</gene>
<accession>A0ABS9T6F1</accession>
<dbReference type="Proteomes" id="UP001299970">
    <property type="component" value="Unassembled WGS sequence"/>
</dbReference>
<dbReference type="InterPro" id="IPR028098">
    <property type="entry name" value="Glyco_trans_4-like_N"/>
</dbReference>
<dbReference type="GO" id="GO:0016757">
    <property type="term" value="F:glycosyltransferase activity"/>
    <property type="evidence" value="ECO:0007669"/>
    <property type="project" value="UniProtKB-KW"/>
</dbReference>
<evidence type="ECO:0000313" key="6">
    <source>
        <dbReference type="Proteomes" id="UP001299970"/>
    </source>
</evidence>
<keyword evidence="1 5" id="KW-0328">Glycosyltransferase</keyword>